<keyword evidence="1" id="KW-0472">Membrane</keyword>
<accession>A0A2T0VFK0</accession>
<organism evidence="2 3">
    <name type="scientific">Glaciihabitans tibetensis</name>
    <dbReference type="NCBI Taxonomy" id="1266600"/>
    <lineage>
        <taxon>Bacteria</taxon>
        <taxon>Bacillati</taxon>
        <taxon>Actinomycetota</taxon>
        <taxon>Actinomycetes</taxon>
        <taxon>Micrococcales</taxon>
        <taxon>Microbacteriaceae</taxon>
        <taxon>Glaciihabitans</taxon>
    </lineage>
</organism>
<name>A0A2T0VFK0_9MICO</name>
<keyword evidence="1" id="KW-1133">Transmembrane helix</keyword>
<dbReference type="EMBL" id="PVTL01000003">
    <property type="protein sequence ID" value="PRY68973.1"/>
    <property type="molecule type" value="Genomic_DNA"/>
</dbReference>
<keyword evidence="1" id="KW-0812">Transmembrane</keyword>
<protein>
    <submittedName>
        <fullName evidence="2">Uncharacterized protein</fullName>
    </submittedName>
</protein>
<comment type="caution">
    <text evidence="2">The sequence shown here is derived from an EMBL/GenBank/DDBJ whole genome shotgun (WGS) entry which is preliminary data.</text>
</comment>
<reference evidence="2 3" key="1">
    <citation type="submission" date="2018-03" db="EMBL/GenBank/DDBJ databases">
        <title>Genomic Encyclopedia of Type Strains, Phase III (KMG-III): the genomes of soil and plant-associated and newly described type strains.</title>
        <authorList>
            <person name="Whitman W."/>
        </authorList>
    </citation>
    <scope>NUCLEOTIDE SEQUENCE [LARGE SCALE GENOMIC DNA]</scope>
    <source>
        <strain evidence="2 3">CGMCC 1.12484</strain>
    </source>
</reference>
<dbReference type="Proteomes" id="UP000237983">
    <property type="component" value="Unassembled WGS sequence"/>
</dbReference>
<dbReference type="RefSeq" id="WP_106211176.1">
    <property type="nucleotide sequence ID" value="NZ_PVTL01000003.1"/>
</dbReference>
<proteinExistence type="predicted"/>
<evidence type="ECO:0000313" key="3">
    <source>
        <dbReference type="Proteomes" id="UP000237983"/>
    </source>
</evidence>
<evidence type="ECO:0000313" key="2">
    <source>
        <dbReference type="EMBL" id="PRY68973.1"/>
    </source>
</evidence>
<evidence type="ECO:0000256" key="1">
    <source>
        <dbReference type="SAM" id="Phobius"/>
    </source>
</evidence>
<gene>
    <name evidence="2" type="ORF">B0I08_103179</name>
</gene>
<sequence>MFMNEVAWILAGLGSVVLINVLAVGLVVRGVSRRIRRSRAISGAALRTRARLSWGGQHDVLKLRVRLHDSLVSGRAAVDLALQSGSPRGEVARLFRRIEIEGTTLEAQLRLLESENDPAVLASELTVQRERVDEVSGLVRRLRSAVASGIGELSDDTLKALRSDVDREVRALHAGVQALHSLHEEGNRS</sequence>
<dbReference type="OrthoDB" id="5113113at2"/>
<feature type="transmembrane region" description="Helical" evidence="1">
    <location>
        <begin position="6"/>
        <end position="28"/>
    </location>
</feature>
<keyword evidence="3" id="KW-1185">Reference proteome</keyword>
<dbReference type="AlphaFoldDB" id="A0A2T0VFK0"/>